<dbReference type="GO" id="GO:0062193">
    <property type="term" value="F:D-ribose pyranase activity"/>
    <property type="evidence" value="ECO:0007669"/>
    <property type="project" value="UniProtKB-EC"/>
</dbReference>
<dbReference type="HAMAP" id="MF_01661">
    <property type="entry name" value="D_rib_pyranase"/>
    <property type="match status" value="1"/>
</dbReference>
<keyword evidence="4 6" id="KW-0413">Isomerase</keyword>
<dbReference type="GO" id="GO:0016872">
    <property type="term" value="F:intramolecular lyase activity"/>
    <property type="evidence" value="ECO:0007669"/>
    <property type="project" value="UniProtKB-UniRule"/>
</dbReference>
<feature type="binding site" evidence="6">
    <location>
        <position position="28"/>
    </location>
    <ligand>
        <name>substrate</name>
    </ligand>
</feature>
<dbReference type="InterPro" id="IPR023750">
    <property type="entry name" value="RbsD-like_sf"/>
</dbReference>
<dbReference type="RefSeq" id="WP_145169320.1">
    <property type="nucleotide sequence ID" value="NZ_CP036525.1"/>
</dbReference>
<feature type="binding site" evidence="6">
    <location>
        <begin position="124"/>
        <end position="126"/>
    </location>
    <ligand>
        <name>substrate</name>
    </ligand>
</feature>
<feature type="active site" description="Proton donor" evidence="6">
    <location>
        <position position="20"/>
    </location>
</feature>
<feature type="binding site" evidence="6">
    <location>
        <position position="102"/>
    </location>
    <ligand>
        <name>substrate</name>
    </ligand>
</feature>
<dbReference type="UniPathway" id="UPA00916">
    <property type="reaction ID" value="UER00888"/>
</dbReference>
<comment type="pathway">
    <text evidence="6">Carbohydrate metabolism; D-ribose degradation; D-ribose 5-phosphate from beta-D-ribopyranose: step 1/2.</text>
</comment>
<gene>
    <name evidence="6 7" type="primary">rbsD</name>
    <name evidence="7" type="ORF">K227x_20760</name>
</gene>
<organism evidence="7 8">
    <name type="scientific">Rubripirellula lacrimiformis</name>
    <dbReference type="NCBI Taxonomy" id="1930273"/>
    <lineage>
        <taxon>Bacteria</taxon>
        <taxon>Pseudomonadati</taxon>
        <taxon>Planctomycetota</taxon>
        <taxon>Planctomycetia</taxon>
        <taxon>Pirellulales</taxon>
        <taxon>Pirellulaceae</taxon>
        <taxon>Rubripirellula</taxon>
    </lineage>
</organism>
<name>A0A517N990_9BACT</name>
<dbReference type="GO" id="GO:0005829">
    <property type="term" value="C:cytosol"/>
    <property type="evidence" value="ECO:0007669"/>
    <property type="project" value="TreeGrafter"/>
</dbReference>
<proteinExistence type="inferred from homology"/>
<keyword evidence="5 6" id="KW-0119">Carbohydrate metabolism</keyword>
<dbReference type="KEGG" id="rlc:K227x_20760"/>
<comment type="similarity">
    <text evidence="6">Belongs to the RbsD / FucU family. RbsD subfamily.</text>
</comment>
<sequence>MKRNRLLNSELSYEISRIGHTASITLCDAGLPIPAGVKRIDLAIESGYPSFLRTLDAMLSEMMVEEIVVASEIHEKNDTLFQEMIQILKSHQMSPRVTEVSHDEFKRLTCQSEAIVRTGECTPYANVLLKSGVVF</sequence>
<evidence type="ECO:0000256" key="2">
    <source>
        <dbReference type="ARBA" id="ARBA00012862"/>
    </source>
</evidence>
<accession>A0A517N990</accession>
<evidence type="ECO:0000313" key="8">
    <source>
        <dbReference type="Proteomes" id="UP000318538"/>
    </source>
</evidence>
<reference evidence="7 8" key="1">
    <citation type="submission" date="2019-02" db="EMBL/GenBank/DDBJ databases">
        <title>Deep-cultivation of Planctomycetes and their phenomic and genomic characterization uncovers novel biology.</title>
        <authorList>
            <person name="Wiegand S."/>
            <person name="Jogler M."/>
            <person name="Boedeker C."/>
            <person name="Pinto D."/>
            <person name="Vollmers J."/>
            <person name="Rivas-Marin E."/>
            <person name="Kohn T."/>
            <person name="Peeters S.H."/>
            <person name="Heuer A."/>
            <person name="Rast P."/>
            <person name="Oberbeckmann S."/>
            <person name="Bunk B."/>
            <person name="Jeske O."/>
            <person name="Meyerdierks A."/>
            <person name="Storesund J.E."/>
            <person name="Kallscheuer N."/>
            <person name="Luecker S."/>
            <person name="Lage O.M."/>
            <person name="Pohl T."/>
            <person name="Merkel B.J."/>
            <person name="Hornburger P."/>
            <person name="Mueller R.-W."/>
            <person name="Bruemmer F."/>
            <person name="Labrenz M."/>
            <person name="Spormann A.M."/>
            <person name="Op den Camp H."/>
            <person name="Overmann J."/>
            <person name="Amann R."/>
            <person name="Jetten M.S.M."/>
            <person name="Mascher T."/>
            <person name="Medema M.H."/>
            <person name="Devos D.P."/>
            <person name="Kaster A.-K."/>
            <person name="Ovreas L."/>
            <person name="Rohde M."/>
            <person name="Galperin M.Y."/>
            <person name="Jogler C."/>
        </authorList>
    </citation>
    <scope>NUCLEOTIDE SEQUENCE [LARGE SCALE GENOMIC DNA]</scope>
    <source>
        <strain evidence="7 8">K22_7</strain>
    </source>
</reference>
<dbReference type="SUPFAM" id="SSF102546">
    <property type="entry name" value="RbsD-like"/>
    <property type="match status" value="1"/>
</dbReference>
<dbReference type="NCBIfam" id="NF008761">
    <property type="entry name" value="PRK11797.1"/>
    <property type="match status" value="1"/>
</dbReference>
<evidence type="ECO:0000256" key="3">
    <source>
        <dbReference type="ARBA" id="ARBA00022490"/>
    </source>
</evidence>
<comment type="catalytic activity">
    <reaction evidence="1 6">
        <text>beta-D-ribopyranose = beta-D-ribofuranose</text>
        <dbReference type="Rhea" id="RHEA:25432"/>
        <dbReference type="ChEBI" id="CHEBI:27476"/>
        <dbReference type="ChEBI" id="CHEBI:47002"/>
        <dbReference type="EC" id="5.4.99.62"/>
    </reaction>
</comment>
<dbReference type="AlphaFoldDB" id="A0A517N990"/>
<dbReference type="InterPro" id="IPR007721">
    <property type="entry name" value="RbsD_FucU"/>
</dbReference>
<comment type="subunit">
    <text evidence="6">Homodecamer.</text>
</comment>
<dbReference type="PANTHER" id="PTHR37831">
    <property type="entry name" value="D-RIBOSE PYRANASE"/>
    <property type="match status" value="1"/>
</dbReference>
<dbReference type="InterPro" id="IPR023064">
    <property type="entry name" value="D-ribose_pyranase"/>
</dbReference>
<dbReference type="EC" id="5.4.99.62" evidence="2 6"/>
<dbReference type="PANTHER" id="PTHR37831:SF1">
    <property type="entry name" value="D-RIBOSE PYRANASE"/>
    <property type="match status" value="1"/>
</dbReference>
<protein>
    <recommendedName>
        <fullName evidence="2 6">D-ribose pyranase</fullName>
        <ecNumber evidence="2 6">5.4.99.62</ecNumber>
    </recommendedName>
</protein>
<dbReference type="Gene3D" id="3.40.1650.10">
    <property type="entry name" value="RbsD-like domain"/>
    <property type="match status" value="1"/>
</dbReference>
<keyword evidence="3 6" id="KW-0963">Cytoplasm</keyword>
<evidence type="ECO:0000256" key="4">
    <source>
        <dbReference type="ARBA" id="ARBA00023235"/>
    </source>
</evidence>
<dbReference type="GO" id="GO:0019303">
    <property type="term" value="P:D-ribose catabolic process"/>
    <property type="evidence" value="ECO:0007669"/>
    <property type="project" value="UniProtKB-UniRule"/>
</dbReference>
<dbReference type="Pfam" id="PF05025">
    <property type="entry name" value="RbsD_FucU"/>
    <property type="match status" value="1"/>
</dbReference>
<keyword evidence="8" id="KW-1185">Reference proteome</keyword>
<evidence type="ECO:0000256" key="1">
    <source>
        <dbReference type="ARBA" id="ARBA00000223"/>
    </source>
</evidence>
<evidence type="ECO:0000256" key="6">
    <source>
        <dbReference type="HAMAP-Rule" id="MF_01661"/>
    </source>
</evidence>
<comment type="function">
    <text evidence="6">Catalyzes the interconversion of beta-pyran and beta-furan forms of D-ribose.</text>
</comment>
<dbReference type="EMBL" id="CP036525">
    <property type="protein sequence ID" value="QDT03692.1"/>
    <property type="molecule type" value="Genomic_DNA"/>
</dbReference>
<evidence type="ECO:0000256" key="5">
    <source>
        <dbReference type="ARBA" id="ARBA00023277"/>
    </source>
</evidence>
<comment type="subcellular location">
    <subcellularLocation>
        <location evidence="6">Cytoplasm</location>
    </subcellularLocation>
</comment>
<evidence type="ECO:0000313" key="7">
    <source>
        <dbReference type="EMBL" id="QDT03692.1"/>
    </source>
</evidence>
<dbReference type="GO" id="GO:0048029">
    <property type="term" value="F:monosaccharide binding"/>
    <property type="evidence" value="ECO:0007669"/>
    <property type="project" value="InterPro"/>
</dbReference>
<dbReference type="Proteomes" id="UP000318538">
    <property type="component" value="Chromosome"/>
</dbReference>
<dbReference type="OrthoDB" id="9805009at2"/>